<name>A0ABQ9FCS8_TEGGR</name>
<comment type="caution">
    <text evidence="1">The sequence shown here is derived from an EMBL/GenBank/DDBJ whole genome shotgun (WGS) entry which is preliminary data.</text>
</comment>
<dbReference type="EMBL" id="JARBDR010000353">
    <property type="protein sequence ID" value="KAJ8313455.1"/>
    <property type="molecule type" value="Genomic_DNA"/>
</dbReference>
<proteinExistence type="predicted"/>
<keyword evidence="2" id="KW-1185">Reference proteome</keyword>
<protein>
    <submittedName>
        <fullName evidence="1">Uncharacterized protein</fullName>
    </submittedName>
</protein>
<reference evidence="1 2" key="1">
    <citation type="submission" date="2022-12" db="EMBL/GenBank/DDBJ databases">
        <title>Chromosome-level genome of Tegillarca granosa.</title>
        <authorList>
            <person name="Kim J."/>
        </authorList>
    </citation>
    <scope>NUCLEOTIDE SEQUENCE [LARGE SCALE GENOMIC DNA]</scope>
    <source>
        <strain evidence="1">Teg-2019</strain>
        <tissue evidence="1">Adductor muscle</tissue>
    </source>
</reference>
<sequence length="69" mass="8057">MSLYALIQWSDLFTSIINLSTVCSPRKEIEQYKEGEYIEAKYQGKQYRAIISEICELRIYDPTSPSFTP</sequence>
<accession>A0ABQ9FCS8</accession>
<dbReference type="Proteomes" id="UP001217089">
    <property type="component" value="Unassembled WGS sequence"/>
</dbReference>
<gene>
    <name evidence="1" type="ORF">KUTeg_008993</name>
</gene>
<evidence type="ECO:0000313" key="2">
    <source>
        <dbReference type="Proteomes" id="UP001217089"/>
    </source>
</evidence>
<evidence type="ECO:0000313" key="1">
    <source>
        <dbReference type="EMBL" id="KAJ8313455.1"/>
    </source>
</evidence>
<organism evidence="1 2">
    <name type="scientific">Tegillarca granosa</name>
    <name type="common">Malaysian cockle</name>
    <name type="synonym">Anadara granosa</name>
    <dbReference type="NCBI Taxonomy" id="220873"/>
    <lineage>
        <taxon>Eukaryota</taxon>
        <taxon>Metazoa</taxon>
        <taxon>Spiralia</taxon>
        <taxon>Lophotrochozoa</taxon>
        <taxon>Mollusca</taxon>
        <taxon>Bivalvia</taxon>
        <taxon>Autobranchia</taxon>
        <taxon>Pteriomorphia</taxon>
        <taxon>Arcoida</taxon>
        <taxon>Arcoidea</taxon>
        <taxon>Arcidae</taxon>
        <taxon>Tegillarca</taxon>
    </lineage>
</organism>